<name>A0A0D6R294_ARACU</name>
<sequence>MASNMVDVVNNYKAHLAMIAIQFAYAGMYIITSAALSSGMNHFVFVAYRHLIATVVIGPFAYFLEREKRPPMTFSIFCRIFLLALCGITINQNVYFAGLHLTSPTFTSAINNLVPVVTFLMAIVFRLEDLELTSRRGQAKIIGTLICLCGATIMTLYKGPPISRLFSSTPLVWNSLFQNPIHAAHNMEVGPLLLLSSCVLWSSWIIMQAEAARLYQAQMSITALMCFLATIQSALVALIFEHDPSVWRVEWNLELLTVTYTGVVCSGITFYLSTWVIHKKGPVFMSMFSPLVTVMVALLGAIILHETLHIGSVVGAVLIIGGLYSLLWGKGKDKVKTAGKEIEGINHTEQNQCKPGSKCKDIQEPLLGTSIGSADHA</sequence>
<evidence type="ECO:0000256" key="2">
    <source>
        <dbReference type="ARBA" id="ARBA00007635"/>
    </source>
</evidence>
<reference evidence="8" key="1">
    <citation type="submission" date="2015-03" db="EMBL/GenBank/DDBJ databases">
        <title>A transcriptome of Araucaria cunninghamii, an australian fine timber species.</title>
        <authorList>
            <person name="Jing Yi C.J.Y."/>
            <person name="Yin San L.Y.S."/>
            <person name="Abdul Karim S.S."/>
            <person name="Wan Azmi N.N."/>
            <person name="Hercus R.R."/>
            <person name="Croft L.L."/>
        </authorList>
    </citation>
    <scope>NUCLEOTIDE SEQUENCE</scope>
    <source>
        <strain evidence="8">MI0301</strain>
        <tissue evidence="8">Leaf</tissue>
    </source>
</reference>
<evidence type="ECO:0000256" key="3">
    <source>
        <dbReference type="ARBA" id="ARBA00022692"/>
    </source>
</evidence>
<feature type="transmembrane region" description="Helical" evidence="6">
    <location>
        <begin position="260"/>
        <end position="277"/>
    </location>
</feature>
<evidence type="ECO:0000256" key="5">
    <source>
        <dbReference type="ARBA" id="ARBA00023136"/>
    </source>
</evidence>
<dbReference type="Pfam" id="PF00892">
    <property type="entry name" value="EamA"/>
    <property type="match status" value="2"/>
</dbReference>
<evidence type="ECO:0000256" key="4">
    <source>
        <dbReference type="ARBA" id="ARBA00022989"/>
    </source>
</evidence>
<feature type="transmembrane region" description="Helical" evidence="6">
    <location>
        <begin position="109"/>
        <end position="127"/>
    </location>
</feature>
<feature type="transmembrane region" description="Helical" evidence="6">
    <location>
        <begin position="12"/>
        <end position="31"/>
    </location>
</feature>
<dbReference type="InterPro" id="IPR000620">
    <property type="entry name" value="EamA_dom"/>
</dbReference>
<protein>
    <recommendedName>
        <fullName evidence="6">WAT1-related protein</fullName>
    </recommendedName>
</protein>
<dbReference type="AlphaFoldDB" id="A0A0D6R294"/>
<feature type="domain" description="EamA" evidence="7">
    <location>
        <begin position="190"/>
        <end position="326"/>
    </location>
</feature>
<dbReference type="SUPFAM" id="SSF103481">
    <property type="entry name" value="Multidrug resistance efflux transporter EmrE"/>
    <property type="match status" value="2"/>
</dbReference>
<dbReference type="EMBL" id="GCKF01035899">
    <property type="protein sequence ID" value="JAG96841.1"/>
    <property type="molecule type" value="Transcribed_RNA"/>
</dbReference>
<feature type="transmembrane region" description="Helical" evidence="6">
    <location>
        <begin position="219"/>
        <end position="240"/>
    </location>
</feature>
<comment type="subcellular location">
    <subcellularLocation>
        <location evidence="1 6">Membrane</location>
        <topology evidence="1 6">Multi-pass membrane protein</topology>
    </subcellularLocation>
</comment>
<dbReference type="PANTHER" id="PTHR31218">
    <property type="entry name" value="WAT1-RELATED PROTEIN"/>
    <property type="match status" value="1"/>
</dbReference>
<feature type="transmembrane region" description="Helical" evidence="6">
    <location>
        <begin position="139"/>
        <end position="157"/>
    </location>
</feature>
<keyword evidence="4 6" id="KW-1133">Transmembrane helix</keyword>
<evidence type="ECO:0000256" key="1">
    <source>
        <dbReference type="ARBA" id="ARBA00004141"/>
    </source>
</evidence>
<feature type="domain" description="EamA" evidence="7">
    <location>
        <begin position="15"/>
        <end position="155"/>
    </location>
</feature>
<comment type="similarity">
    <text evidence="2 6">Belongs to the drug/metabolite transporter (DMT) superfamily. Plant drug/metabolite exporter (P-DME) (TC 2.A.7.4) family.</text>
</comment>
<keyword evidence="5 6" id="KW-0472">Membrane</keyword>
<feature type="transmembrane region" description="Helical" evidence="6">
    <location>
        <begin position="189"/>
        <end position="207"/>
    </location>
</feature>
<evidence type="ECO:0000313" key="8">
    <source>
        <dbReference type="EMBL" id="JAG96841.1"/>
    </source>
</evidence>
<accession>A0A0D6R294</accession>
<evidence type="ECO:0000259" key="7">
    <source>
        <dbReference type="Pfam" id="PF00892"/>
    </source>
</evidence>
<organism evidence="8">
    <name type="scientific">Araucaria cunninghamii</name>
    <name type="common">Hoop pine</name>
    <name type="synonym">Moreton Bay pine</name>
    <dbReference type="NCBI Taxonomy" id="56994"/>
    <lineage>
        <taxon>Eukaryota</taxon>
        <taxon>Viridiplantae</taxon>
        <taxon>Streptophyta</taxon>
        <taxon>Embryophyta</taxon>
        <taxon>Tracheophyta</taxon>
        <taxon>Spermatophyta</taxon>
        <taxon>Pinopsida</taxon>
        <taxon>Pinidae</taxon>
        <taxon>Conifers II</taxon>
        <taxon>Araucariales</taxon>
        <taxon>Araucariaceae</taxon>
        <taxon>Araucaria</taxon>
    </lineage>
</organism>
<feature type="transmembrane region" description="Helical" evidence="6">
    <location>
        <begin position="43"/>
        <end position="64"/>
    </location>
</feature>
<evidence type="ECO:0000256" key="6">
    <source>
        <dbReference type="RuleBase" id="RU363077"/>
    </source>
</evidence>
<feature type="transmembrane region" description="Helical" evidence="6">
    <location>
        <begin position="310"/>
        <end position="328"/>
    </location>
</feature>
<dbReference type="InterPro" id="IPR030184">
    <property type="entry name" value="WAT1-related"/>
</dbReference>
<feature type="transmembrane region" description="Helical" evidence="6">
    <location>
        <begin position="76"/>
        <end position="97"/>
    </location>
</feature>
<feature type="transmembrane region" description="Helical" evidence="6">
    <location>
        <begin position="284"/>
        <end position="304"/>
    </location>
</feature>
<keyword evidence="3 6" id="KW-0812">Transmembrane</keyword>
<proteinExistence type="inferred from homology"/>
<dbReference type="GO" id="GO:0016020">
    <property type="term" value="C:membrane"/>
    <property type="evidence" value="ECO:0007669"/>
    <property type="project" value="UniProtKB-SubCell"/>
</dbReference>
<dbReference type="InterPro" id="IPR037185">
    <property type="entry name" value="EmrE-like"/>
</dbReference>
<dbReference type="GO" id="GO:0022857">
    <property type="term" value="F:transmembrane transporter activity"/>
    <property type="evidence" value="ECO:0007669"/>
    <property type="project" value="InterPro"/>
</dbReference>